<evidence type="ECO:0000256" key="3">
    <source>
        <dbReference type="ARBA" id="ARBA00023242"/>
    </source>
</evidence>
<name>A0A6P7YF88_9AMPH</name>
<sequence length="137" mass="16065">MEFRARVEDTCTAAEAFVNLYYEMVDKKRQMLIKQYQEKATLVWNGNVVSGQEAVKEFFEMLPPSEFQVTVFDCQPVHEQVTQGQTTMLIMTHGSVKLGAKERRKFNQNFLLTAEETPTWRVWRITSDCLRFQDWAS</sequence>
<dbReference type="InterPro" id="IPR045875">
    <property type="entry name" value="NTF2"/>
</dbReference>
<dbReference type="GO" id="GO:0051028">
    <property type="term" value="P:mRNA transport"/>
    <property type="evidence" value="ECO:0007669"/>
    <property type="project" value="UniProtKB-UniRule"/>
</dbReference>
<dbReference type="RefSeq" id="XP_030066102.1">
    <property type="nucleotide sequence ID" value="XM_030210242.1"/>
</dbReference>
<dbReference type="AlphaFoldDB" id="A0A6P7YF88"/>
<dbReference type="PANTHER" id="PTHR12612">
    <property type="entry name" value="NUCLEAR TRANSPORT FACTOR 2"/>
    <property type="match status" value="1"/>
</dbReference>
<evidence type="ECO:0000256" key="1">
    <source>
        <dbReference type="ARBA" id="ARBA00022448"/>
    </source>
</evidence>
<dbReference type="InterPro" id="IPR002075">
    <property type="entry name" value="NTF2_dom"/>
</dbReference>
<feature type="domain" description="NTF2" evidence="5">
    <location>
        <begin position="13"/>
        <end position="132"/>
    </location>
</feature>
<dbReference type="Gene3D" id="3.10.450.50">
    <property type="match status" value="1"/>
</dbReference>
<dbReference type="CTD" id="55916"/>
<evidence type="ECO:0000313" key="7">
    <source>
        <dbReference type="RefSeq" id="XP_030066102.1"/>
    </source>
</evidence>
<dbReference type="InParanoid" id="A0A6P7YF88"/>
<dbReference type="InterPro" id="IPR032710">
    <property type="entry name" value="NTF2-like_dom_sf"/>
</dbReference>
<dbReference type="KEGG" id="muo:115474652"/>
<keyword evidence="2 4" id="KW-0653">Protein transport</keyword>
<keyword evidence="3 4" id="KW-0539">Nucleus</keyword>
<keyword evidence="6" id="KW-1185">Reference proteome</keyword>
<dbReference type="Proteomes" id="UP000515156">
    <property type="component" value="Chromosome 7"/>
</dbReference>
<dbReference type="GO" id="GO:0015031">
    <property type="term" value="P:protein transport"/>
    <property type="evidence" value="ECO:0007669"/>
    <property type="project" value="UniProtKB-KW"/>
</dbReference>
<dbReference type="FunFam" id="3.10.450.50:FF:000006">
    <property type="entry name" value="NTF2-related export protein 2 isoform 1"/>
    <property type="match status" value="1"/>
</dbReference>
<protein>
    <recommendedName>
        <fullName evidence="4">NTF2-related export protein</fullName>
    </recommendedName>
</protein>
<gene>
    <name evidence="7" type="primary">NXT2</name>
</gene>
<evidence type="ECO:0000256" key="4">
    <source>
        <dbReference type="RuleBase" id="RU369002"/>
    </source>
</evidence>
<dbReference type="SUPFAM" id="SSF54427">
    <property type="entry name" value="NTF2-like"/>
    <property type="match status" value="1"/>
</dbReference>
<dbReference type="GO" id="GO:0005737">
    <property type="term" value="C:cytoplasm"/>
    <property type="evidence" value="ECO:0007669"/>
    <property type="project" value="UniProtKB-SubCell"/>
</dbReference>
<dbReference type="Pfam" id="PF02136">
    <property type="entry name" value="NTF2"/>
    <property type="match status" value="1"/>
</dbReference>
<dbReference type="InterPro" id="IPR018222">
    <property type="entry name" value="Nuclear_transport_factor_2_euk"/>
</dbReference>
<keyword evidence="4" id="KW-0963">Cytoplasm</keyword>
<proteinExistence type="predicted"/>
<dbReference type="GO" id="GO:0005634">
    <property type="term" value="C:nucleus"/>
    <property type="evidence" value="ECO:0007669"/>
    <property type="project" value="UniProtKB-SubCell"/>
</dbReference>
<evidence type="ECO:0000313" key="6">
    <source>
        <dbReference type="Proteomes" id="UP000515156"/>
    </source>
</evidence>
<evidence type="ECO:0000256" key="2">
    <source>
        <dbReference type="ARBA" id="ARBA00022927"/>
    </source>
</evidence>
<comment type="subcellular location">
    <subcellularLocation>
        <location evidence="4">Cytoplasm</location>
    </subcellularLocation>
    <subcellularLocation>
        <location evidence="4">Nucleus</location>
    </subcellularLocation>
</comment>
<keyword evidence="1 4" id="KW-0813">Transport</keyword>
<dbReference type="PROSITE" id="PS50177">
    <property type="entry name" value="NTF2_DOMAIN"/>
    <property type="match status" value="1"/>
</dbReference>
<organism evidence="6 7">
    <name type="scientific">Microcaecilia unicolor</name>
    <dbReference type="NCBI Taxonomy" id="1415580"/>
    <lineage>
        <taxon>Eukaryota</taxon>
        <taxon>Metazoa</taxon>
        <taxon>Chordata</taxon>
        <taxon>Craniata</taxon>
        <taxon>Vertebrata</taxon>
        <taxon>Euteleostomi</taxon>
        <taxon>Amphibia</taxon>
        <taxon>Gymnophiona</taxon>
        <taxon>Siphonopidae</taxon>
        <taxon>Microcaecilia</taxon>
    </lineage>
</organism>
<dbReference type="OrthoDB" id="25408at2759"/>
<accession>A0A6P7YF88</accession>
<comment type="function">
    <text evidence="4">Has a role in nuclear-cytoplasmic transport of proteins and mRNAs.</text>
</comment>
<dbReference type="GO" id="GO:0006913">
    <property type="term" value="P:nucleocytoplasmic transport"/>
    <property type="evidence" value="ECO:0007669"/>
    <property type="project" value="UniProtKB-UniRule"/>
</dbReference>
<dbReference type="GeneID" id="115474652"/>
<dbReference type="CDD" id="cd00780">
    <property type="entry name" value="NTF2"/>
    <property type="match status" value="1"/>
</dbReference>
<reference evidence="7" key="1">
    <citation type="submission" date="2025-08" db="UniProtKB">
        <authorList>
            <consortium name="RefSeq"/>
        </authorList>
    </citation>
    <scope>IDENTIFICATION</scope>
</reference>
<evidence type="ECO:0000259" key="5">
    <source>
        <dbReference type="PROSITE" id="PS50177"/>
    </source>
</evidence>